<dbReference type="SUPFAM" id="SSF74653">
    <property type="entry name" value="TolA/TonB C-terminal domain"/>
    <property type="match status" value="1"/>
</dbReference>
<dbReference type="PROSITE" id="PS51257">
    <property type="entry name" value="PROKAR_LIPOPROTEIN"/>
    <property type="match status" value="1"/>
</dbReference>
<evidence type="ECO:0008006" key="3">
    <source>
        <dbReference type="Google" id="ProtNLM"/>
    </source>
</evidence>
<dbReference type="GO" id="GO:0016020">
    <property type="term" value="C:membrane"/>
    <property type="evidence" value="ECO:0007669"/>
    <property type="project" value="InterPro"/>
</dbReference>
<comment type="caution">
    <text evidence="1">The sequence shown here is derived from an EMBL/GenBank/DDBJ whole genome shotgun (WGS) entry which is preliminary data.</text>
</comment>
<dbReference type="OrthoDB" id="6194496at2"/>
<dbReference type="InterPro" id="IPR014161">
    <property type="entry name" value="Tol-Pal_TolA"/>
</dbReference>
<gene>
    <name evidence="1" type="ORF">A8L45_19295</name>
</gene>
<evidence type="ECO:0000313" key="2">
    <source>
        <dbReference type="Proteomes" id="UP000094936"/>
    </source>
</evidence>
<proteinExistence type="predicted"/>
<dbReference type="RefSeq" id="WP_068904994.1">
    <property type="nucleotide sequence ID" value="NZ_JBHUIF010000001.1"/>
</dbReference>
<accession>A0A1C3EC11</accession>
<protein>
    <recommendedName>
        <fullName evidence="3">TonB C-terminal domain-containing protein</fullName>
    </recommendedName>
</protein>
<dbReference type="GO" id="GO:0019534">
    <property type="term" value="F:toxin transmembrane transporter activity"/>
    <property type="evidence" value="ECO:0007669"/>
    <property type="project" value="InterPro"/>
</dbReference>
<dbReference type="EMBL" id="LYBM01000047">
    <property type="protein sequence ID" value="ODA30797.1"/>
    <property type="molecule type" value="Genomic_DNA"/>
</dbReference>
<sequence>MKTIIALFVMAALSACSVNSSKKPNDEAMKFGIMYKELIQAELIFPDDGMGKECLLSIQLSETGEITQLTSSGDELLCSAGEKAVNQVGKFPMPADKDKSVIDELRTIKLTLSPVNVRR</sequence>
<keyword evidence="2" id="KW-1185">Reference proteome</keyword>
<dbReference type="AlphaFoldDB" id="A0A1C3EC11"/>
<dbReference type="Pfam" id="PF06519">
    <property type="entry name" value="TolA"/>
    <property type="match status" value="1"/>
</dbReference>
<dbReference type="STRING" id="1080227.A8L45_19295"/>
<name>A0A1C3EC11_9GAMM</name>
<dbReference type="Gene3D" id="3.30.1150.10">
    <property type="match status" value="1"/>
</dbReference>
<organism evidence="1 2">
    <name type="scientific">Veronia pacifica</name>
    <dbReference type="NCBI Taxonomy" id="1080227"/>
    <lineage>
        <taxon>Bacteria</taxon>
        <taxon>Pseudomonadati</taxon>
        <taxon>Pseudomonadota</taxon>
        <taxon>Gammaproteobacteria</taxon>
        <taxon>Vibrionales</taxon>
        <taxon>Vibrionaceae</taxon>
        <taxon>Veronia</taxon>
    </lineage>
</organism>
<dbReference type="Proteomes" id="UP000094936">
    <property type="component" value="Unassembled WGS sequence"/>
</dbReference>
<dbReference type="GO" id="GO:0043213">
    <property type="term" value="P:bacteriocin transport"/>
    <property type="evidence" value="ECO:0007669"/>
    <property type="project" value="InterPro"/>
</dbReference>
<evidence type="ECO:0000313" key="1">
    <source>
        <dbReference type="EMBL" id="ODA30797.1"/>
    </source>
</evidence>
<reference evidence="1 2" key="1">
    <citation type="submission" date="2016-05" db="EMBL/GenBank/DDBJ databases">
        <title>Genomic Taxonomy of the Vibrionaceae.</title>
        <authorList>
            <person name="Gomez-Gil B."/>
            <person name="Enciso-Ibarra J."/>
        </authorList>
    </citation>
    <scope>NUCLEOTIDE SEQUENCE [LARGE SCALE GENOMIC DNA]</scope>
    <source>
        <strain evidence="1 2">CAIM 1920</strain>
    </source>
</reference>